<dbReference type="EMBL" id="BJOL01000011">
    <property type="protein sequence ID" value="GED57720.1"/>
    <property type="molecule type" value="Genomic_DNA"/>
</dbReference>
<evidence type="ECO:0008006" key="5">
    <source>
        <dbReference type="Google" id="ProtNLM"/>
    </source>
</evidence>
<accession>A0A837KKS5</accession>
<dbReference type="Proteomes" id="UP000035218">
    <property type="component" value="Unassembled WGS sequence"/>
</dbReference>
<dbReference type="OrthoDB" id="2623681at2"/>
<dbReference type="GeneID" id="87586791"/>
<sequence>MKIIVNEKELKEYFQGLRRLVWGKDERDEEVENDKEEAVRCSLRKELYAEEFAAFLQENHSDLLRQDSFRKVLLRYLNETVELGTDAGSVTGVLNEVGRDYAEIIEPSGSRVEIRFTQINYVHEV</sequence>
<proteinExistence type="predicted"/>
<dbReference type="RefSeq" id="WP_047071330.1">
    <property type="nucleotide sequence ID" value="NZ_BJOL01000011.1"/>
</dbReference>
<reference evidence="2 3" key="1">
    <citation type="submission" date="2015-05" db="EMBL/GenBank/DDBJ databases">
        <title>Genome sequencing project for genomic taxonomy and phylogenomics of Bacillus-like bacteria.</title>
        <authorList>
            <person name="Liu B."/>
            <person name="Wang J."/>
            <person name="Zhu Y."/>
            <person name="Liu G."/>
            <person name="Chen Q."/>
            <person name="Chen Z."/>
            <person name="Lan J."/>
            <person name="Che J."/>
            <person name="Ge C."/>
            <person name="Shi H."/>
            <person name="Pan Z."/>
            <person name="Liu X."/>
        </authorList>
    </citation>
    <scope>NUCLEOTIDE SEQUENCE [LARGE SCALE GENOMIC DNA]</scope>
    <source>
        <strain evidence="2 3">DSM 9885</strain>
    </source>
</reference>
<gene>
    <name evidence="2" type="ORF">AA984_17150</name>
    <name evidence="1" type="ORF">BFO01nite_18520</name>
</gene>
<protein>
    <recommendedName>
        <fullName evidence="5">DUF2642 domain-containing protein</fullName>
    </recommendedName>
</protein>
<keyword evidence="4" id="KW-1185">Reference proteome</keyword>
<evidence type="ECO:0000313" key="3">
    <source>
        <dbReference type="Proteomes" id="UP000035218"/>
    </source>
</evidence>
<evidence type="ECO:0000313" key="2">
    <source>
        <dbReference type="EMBL" id="KLH97611.1"/>
    </source>
</evidence>
<dbReference type="Proteomes" id="UP000319498">
    <property type="component" value="Unassembled WGS sequence"/>
</dbReference>
<reference evidence="1 4" key="2">
    <citation type="submission" date="2019-06" db="EMBL/GenBank/DDBJ databases">
        <title>Whole genome shotgun sequence of Brevibacillus formosus NBRC 15716.</title>
        <authorList>
            <person name="Hosoyama A."/>
            <person name="Uohara A."/>
            <person name="Ohji S."/>
            <person name="Ichikawa N."/>
        </authorList>
    </citation>
    <scope>NUCLEOTIDE SEQUENCE [LARGE SCALE GENOMIC DNA]</scope>
    <source>
        <strain evidence="1 4">NBRC 15716</strain>
    </source>
</reference>
<organism evidence="2 3">
    <name type="scientific">Brevibacillus formosus</name>
    <dbReference type="NCBI Taxonomy" id="54913"/>
    <lineage>
        <taxon>Bacteria</taxon>
        <taxon>Bacillati</taxon>
        <taxon>Bacillota</taxon>
        <taxon>Bacilli</taxon>
        <taxon>Bacillales</taxon>
        <taxon>Paenibacillaceae</taxon>
        <taxon>Brevibacillus</taxon>
    </lineage>
</organism>
<dbReference type="EMBL" id="LDCN01000005">
    <property type="protein sequence ID" value="KLH97611.1"/>
    <property type="molecule type" value="Genomic_DNA"/>
</dbReference>
<evidence type="ECO:0000313" key="1">
    <source>
        <dbReference type="EMBL" id="GED57720.1"/>
    </source>
</evidence>
<comment type="caution">
    <text evidence="2">The sequence shown here is derived from an EMBL/GenBank/DDBJ whole genome shotgun (WGS) entry which is preliminary data.</text>
</comment>
<name>A0A837KKS5_9BACL</name>
<dbReference type="AlphaFoldDB" id="A0A837KKS5"/>
<evidence type="ECO:0000313" key="4">
    <source>
        <dbReference type="Proteomes" id="UP000319498"/>
    </source>
</evidence>